<proteinExistence type="predicted"/>
<name>A0A099B808_9HELI</name>
<evidence type="ECO:0000256" key="1">
    <source>
        <dbReference type="SAM" id="SignalP"/>
    </source>
</evidence>
<organism evidence="3 4">
    <name type="scientific">Helicobacter saguini</name>
    <dbReference type="NCBI Taxonomy" id="1548018"/>
    <lineage>
        <taxon>Bacteria</taxon>
        <taxon>Pseudomonadati</taxon>
        <taxon>Campylobacterota</taxon>
        <taxon>Epsilonproteobacteria</taxon>
        <taxon>Campylobacterales</taxon>
        <taxon>Helicobacteraceae</taxon>
        <taxon>Helicobacter</taxon>
    </lineage>
</organism>
<feature type="chain" id="PRO_5007384982" description="Outer membrane family protein" evidence="1">
    <location>
        <begin position="22"/>
        <end position="409"/>
    </location>
</feature>
<dbReference type="AlphaFoldDB" id="A0A099B808"/>
<reference evidence="2 5" key="4">
    <citation type="submission" date="2019-12" db="EMBL/GenBank/DDBJ databases">
        <title>Multi-Generational Helicobacter saguini Isolates.</title>
        <authorList>
            <person name="Mannion A."/>
            <person name="Shen Z."/>
            <person name="Fox J.G."/>
        </authorList>
    </citation>
    <scope>NUCLEOTIDE SEQUENCE [LARGE SCALE GENOMIC DNA]</scope>
    <source>
        <strain evidence="2">16-048</strain>
        <strain evidence="5">16-048 (F4)</strain>
    </source>
</reference>
<reference evidence="3 4" key="2">
    <citation type="journal article" date="2016" name="Infect. Immun.">
        <title>Helicobacter saguini, a Novel Helicobacter Isolated from Cotton-Top Tamarins with Ulcerative Colitis, Has Proinflammatory Properties and Induces Typhlocolitis and Dysplasia in Gnotobiotic IL-10-/- Mice.</title>
        <authorList>
            <person name="Shen Z."/>
            <person name="Mannion A."/>
            <person name="Whary M.T."/>
            <person name="Muthupalani S."/>
            <person name="Sheh A."/>
            <person name="Feng Y."/>
            <person name="Gong G."/>
            <person name="Vandamme P."/>
            <person name="Holcombe H.R."/>
            <person name="Paster B.J."/>
            <person name="Fox J.G."/>
        </authorList>
    </citation>
    <scope>NUCLEOTIDE SEQUENCE [LARGE SCALE GENOMIC DNA]</scope>
    <source>
        <strain evidence="3 4">MIT 97-6194</strain>
    </source>
</reference>
<keyword evidence="4" id="KW-1185">Reference proteome</keyword>
<evidence type="ECO:0000313" key="2">
    <source>
        <dbReference type="EMBL" id="MWV68581.1"/>
    </source>
</evidence>
<reference evidence="3 4" key="1">
    <citation type="journal article" date="2014" name="Genome Announc.">
        <title>Draft genome sequences of eight enterohepatic helicobacter species isolated from both laboratory and wild rodents.</title>
        <authorList>
            <person name="Sheh A."/>
            <person name="Shen Z."/>
            <person name="Fox J.G."/>
        </authorList>
    </citation>
    <scope>NUCLEOTIDE SEQUENCE [LARGE SCALE GENOMIC DNA]</scope>
    <source>
        <strain evidence="3 4">MIT 97-6194</strain>
    </source>
</reference>
<reference evidence="3" key="3">
    <citation type="submission" date="2018-04" db="EMBL/GenBank/DDBJ databases">
        <authorList>
            <person name="Sheh A."/>
            <person name="Shen Z."/>
            <person name="Mannion A.J."/>
            <person name="Fox J.G."/>
        </authorList>
    </citation>
    <scope>NUCLEOTIDE SEQUENCE</scope>
    <source>
        <strain evidence="3">MIT 97-6194</strain>
    </source>
</reference>
<accession>A0A099B808</accession>
<comment type="caution">
    <text evidence="3">The sequence shown here is derived from an EMBL/GenBank/DDBJ whole genome shotgun (WGS) entry which is preliminary data.</text>
</comment>
<dbReference type="EMBL" id="JRMP02000001">
    <property type="protein sequence ID" value="TLD95883.1"/>
    <property type="molecule type" value="Genomic_DNA"/>
</dbReference>
<gene>
    <name evidence="2" type="ORF">DCO61_00670</name>
    <name evidence="3" type="ORF">LS64_000515</name>
</gene>
<evidence type="ECO:0000313" key="3">
    <source>
        <dbReference type="EMBL" id="TLD95883.1"/>
    </source>
</evidence>
<evidence type="ECO:0000313" key="4">
    <source>
        <dbReference type="Proteomes" id="UP000029714"/>
    </source>
</evidence>
<evidence type="ECO:0008006" key="6">
    <source>
        <dbReference type="Google" id="ProtNLM"/>
    </source>
</evidence>
<keyword evidence="1" id="KW-0732">Signal</keyword>
<feature type="signal peptide" evidence="1">
    <location>
        <begin position="1"/>
        <end position="21"/>
    </location>
</feature>
<dbReference type="Proteomes" id="UP000477070">
    <property type="component" value="Unassembled WGS sequence"/>
</dbReference>
<dbReference type="OrthoDB" id="5327900at2"/>
<dbReference type="Proteomes" id="UP000029714">
    <property type="component" value="Unassembled WGS sequence"/>
</dbReference>
<evidence type="ECO:0000313" key="5">
    <source>
        <dbReference type="Proteomes" id="UP000477070"/>
    </source>
</evidence>
<protein>
    <recommendedName>
        <fullName evidence="6">Outer membrane family protein</fullName>
    </recommendedName>
</protein>
<dbReference type="RefSeq" id="WP_034570672.1">
    <property type="nucleotide sequence ID" value="NZ_JRMP02000001.1"/>
</dbReference>
<dbReference type="EMBL" id="QBIU01000001">
    <property type="protein sequence ID" value="MWV68581.1"/>
    <property type="molecule type" value="Genomic_DNA"/>
</dbReference>
<sequence length="409" mass="44624">MTKKIVGSIVAAGILVSVSNAATITPFGQVGVIGNFGFGDGNSRPGESVTGYLGVSGNIGVDFNFSGIRFGAGAWAGFAPLTIGAGGDYTSNDYVHRWDGALFKRPFVELSDLYFGYQGNGLDFLIGRYNANKILRTADWIGGNNQGFALAYDSSYFGVWATWVNDYLRNGYNASNKIGNTDGRYGMDISGMGNYSSSWNNFNVRNELFAAGIDVKIGEYFSLSPYAQYWLRDGWSDTLQAGARLAFSFNAGPVKSTTTGRFLWSNNIDNGGNGFMWQADQEFLFIDMIKLGGGYLSIGGIGLGNNTIVDRTRFYGQYLYPFSYNGTGLSNRGYLNAYVDTWYVFTGFKLGETLDLDILYADGDYKEFSTILNYNILESGSFKWSVGGGYVTNGFGNAHTGLVYTKAKF</sequence>